<evidence type="ECO:0008006" key="3">
    <source>
        <dbReference type="Google" id="ProtNLM"/>
    </source>
</evidence>
<accession>A0A4P9ZW01</accession>
<name>A0A4P9ZW01_9FUNG</name>
<evidence type="ECO:0000313" key="2">
    <source>
        <dbReference type="Proteomes" id="UP000268162"/>
    </source>
</evidence>
<gene>
    <name evidence="1" type="ORF">BJ085DRAFT_18417</name>
</gene>
<dbReference type="Gene3D" id="2.70.50.70">
    <property type="match status" value="1"/>
</dbReference>
<dbReference type="EMBL" id="ML002441">
    <property type="protein sequence ID" value="RKP37826.1"/>
    <property type="molecule type" value="Genomic_DNA"/>
</dbReference>
<sequence length="170" mass="17752">MASSVVNAHEYITSHCIRGSPEAQCQGKSGAPDYDSASPIASDGVASMPLCRYPKGETVSTFKAGETISLKMNNGAVHGGGHCEVSISINDKDFVSIRTKLTKCMVDVEGVSLTAVIPATAPTLAKATLAWTWINATGNREFYMNCIDVSIEGVAGGSIVGPLIVLANYP</sequence>
<organism evidence="1 2">
    <name type="scientific">Dimargaris cristalligena</name>
    <dbReference type="NCBI Taxonomy" id="215637"/>
    <lineage>
        <taxon>Eukaryota</taxon>
        <taxon>Fungi</taxon>
        <taxon>Fungi incertae sedis</taxon>
        <taxon>Zoopagomycota</taxon>
        <taxon>Kickxellomycotina</taxon>
        <taxon>Dimargaritomycetes</taxon>
        <taxon>Dimargaritales</taxon>
        <taxon>Dimargaritaceae</taxon>
        <taxon>Dimargaris</taxon>
    </lineage>
</organism>
<dbReference type="STRING" id="215637.A0A4P9ZW01"/>
<dbReference type="PANTHER" id="PTHR36182:SF1">
    <property type="entry name" value="PROTEIN, PUTATIVE (AFU_ORTHOLOGUE AFUA_6G10930)-RELATED"/>
    <property type="match status" value="1"/>
</dbReference>
<dbReference type="AlphaFoldDB" id="A0A4P9ZW01"/>
<dbReference type="Proteomes" id="UP000268162">
    <property type="component" value="Unassembled WGS sequence"/>
</dbReference>
<dbReference type="PANTHER" id="PTHR36182">
    <property type="entry name" value="PROTEIN, PUTATIVE (AFU_ORTHOLOGUE AFUA_6G10930)-RELATED"/>
    <property type="match status" value="1"/>
</dbReference>
<proteinExistence type="predicted"/>
<keyword evidence="2" id="KW-1185">Reference proteome</keyword>
<evidence type="ECO:0000313" key="1">
    <source>
        <dbReference type="EMBL" id="RKP37826.1"/>
    </source>
</evidence>
<protein>
    <recommendedName>
        <fullName evidence="3">Chitin-binding type-4 domain-containing protein</fullName>
    </recommendedName>
</protein>
<reference evidence="2" key="1">
    <citation type="journal article" date="2018" name="Nat. Microbiol.">
        <title>Leveraging single-cell genomics to expand the fungal tree of life.</title>
        <authorList>
            <person name="Ahrendt S.R."/>
            <person name="Quandt C.A."/>
            <person name="Ciobanu D."/>
            <person name="Clum A."/>
            <person name="Salamov A."/>
            <person name="Andreopoulos B."/>
            <person name="Cheng J.F."/>
            <person name="Woyke T."/>
            <person name="Pelin A."/>
            <person name="Henrissat B."/>
            <person name="Reynolds N.K."/>
            <person name="Benny G.L."/>
            <person name="Smith M.E."/>
            <person name="James T.Y."/>
            <person name="Grigoriev I.V."/>
        </authorList>
    </citation>
    <scope>NUCLEOTIDE SEQUENCE [LARGE SCALE GENOMIC DNA]</scope>
    <source>
        <strain evidence="2">RSA 468</strain>
    </source>
</reference>
<feature type="non-terminal residue" evidence="1">
    <location>
        <position position="170"/>
    </location>
</feature>